<dbReference type="PANTHER" id="PTHR12592:SF0">
    <property type="entry name" value="ATP-DEPENDENT (S)-NAD(P)H-HYDRATE DEHYDRATASE"/>
    <property type="match status" value="1"/>
</dbReference>
<dbReference type="PIRSF" id="PIRSF017184">
    <property type="entry name" value="Nnr"/>
    <property type="match status" value="1"/>
</dbReference>
<dbReference type="Pfam" id="PF01256">
    <property type="entry name" value="Carb_kinase"/>
    <property type="match status" value="1"/>
</dbReference>
<feature type="binding site" evidence="17">
    <location>
        <position position="321"/>
    </location>
    <ligand>
        <name>(6S)-NADPHX</name>
        <dbReference type="ChEBI" id="CHEBI:64076"/>
    </ligand>
</feature>
<comment type="cofactor">
    <cofactor evidence="17">
        <name>Mg(2+)</name>
        <dbReference type="ChEBI" id="CHEBI:18420"/>
    </cofactor>
</comment>
<evidence type="ECO:0000256" key="3">
    <source>
        <dbReference type="ARBA" id="ARBA00006001"/>
    </source>
</evidence>
<comment type="catalytic activity">
    <reaction evidence="2 18 19">
        <text>(6R)-NADPHX = (6S)-NADPHX</text>
        <dbReference type="Rhea" id="RHEA:32227"/>
        <dbReference type="ChEBI" id="CHEBI:64076"/>
        <dbReference type="ChEBI" id="CHEBI:64077"/>
        <dbReference type="EC" id="5.1.99.6"/>
    </reaction>
</comment>
<dbReference type="Gene3D" id="3.40.1190.20">
    <property type="match status" value="1"/>
</dbReference>
<evidence type="ECO:0000256" key="5">
    <source>
        <dbReference type="ARBA" id="ARBA00022723"/>
    </source>
</evidence>
<comment type="caution">
    <text evidence="18">Lacks conserved residue(s) required for the propagation of feature annotation.</text>
</comment>
<feature type="binding site" evidence="18">
    <location>
        <position position="59"/>
    </location>
    <ligand>
        <name>K(+)</name>
        <dbReference type="ChEBI" id="CHEBI:29103"/>
    </ligand>
</feature>
<keyword evidence="8 17" id="KW-0521">NADP</keyword>
<evidence type="ECO:0000256" key="7">
    <source>
        <dbReference type="ARBA" id="ARBA00022840"/>
    </source>
</evidence>
<dbReference type="Gene3D" id="3.40.50.10260">
    <property type="entry name" value="YjeF N-terminal domain"/>
    <property type="match status" value="1"/>
</dbReference>
<feature type="binding site" evidence="18">
    <location>
        <begin position="58"/>
        <end position="62"/>
    </location>
    <ligand>
        <name>(6S)-NADPHX</name>
        <dbReference type="ChEBI" id="CHEBI:64076"/>
    </ligand>
</feature>
<comment type="catalytic activity">
    <reaction evidence="16 17 19">
        <text>(6S)-NADPHX + ADP = AMP + phosphate + NADPH + H(+)</text>
        <dbReference type="Rhea" id="RHEA:32235"/>
        <dbReference type="ChEBI" id="CHEBI:15378"/>
        <dbReference type="ChEBI" id="CHEBI:43474"/>
        <dbReference type="ChEBI" id="CHEBI:57783"/>
        <dbReference type="ChEBI" id="CHEBI:64076"/>
        <dbReference type="ChEBI" id="CHEBI:456215"/>
        <dbReference type="ChEBI" id="CHEBI:456216"/>
        <dbReference type="EC" id="4.2.1.136"/>
    </reaction>
</comment>
<evidence type="ECO:0000313" key="23">
    <source>
        <dbReference type="EMBL" id="PWN04728.1"/>
    </source>
</evidence>
<feature type="binding site" evidence="17">
    <location>
        <position position="429"/>
    </location>
    <ligand>
        <name>AMP</name>
        <dbReference type="ChEBI" id="CHEBI:456215"/>
    </ligand>
</feature>
<feature type="domain" description="YjeF C-terminal" evidence="21">
    <location>
        <begin position="237"/>
        <end position="486"/>
    </location>
</feature>
<evidence type="ECO:0000256" key="13">
    <source>
        <dbReference type="ARBA" id="ARBA00023268"/>
    </source>
</evidence>
<feature type="compositionally biased region" description="Polar residues" evidence="20">
    <location>
        <begin position="106"/>
        <end position="122"/>
    </location>
</feature>
<proteinExistence type="inferred from homology"/>
<evidence type="ECO:0000256" key="18">
    <source>
        <dbReference type="HAMAP-Rule" id="MF_01966"/>
    </source>
</evidence>
<comment type="caution">
    <text evidence="23">The sequence shown here is derived from an EMBL/GenBank/DDBJ whole genome shotgun (WGS) entry which is preliminary data.</text>
</comment>
<comment type="function">
    <text evidence="18">Catalyzes the epimerization of the S- and R-forms of NAD(P)HX, a damaged form of NAD(P)H that is a result of enzymatic or heat-dependent hydration. This is a prerequisite for the S-specific NAD(P)H-hydrate dehydratase to allow the repair of both epimers of NAD(P)HX.</text>
</comment>
<keyword evidence="12 17" id="KW-0456">Lyase</keyword>
<dbReference type="GO" id="GO:0046496">
    <property type="term" value="P:nicotinamide nucleotide metabolic process"/>
    <property type="evidence" value="ECO:0007669"/>
    <property type="project" value="UniProtKB-UniRule"/>
</dbReference>
<dbReference type="OrthoDB" id="9806925at2"/>
<keyword evidence="24" id="KW-1185">Reference proteome</keyword>
<feature type="binding site" evidence="17">
    <location>
        <begin position="400"/>
        <end position="404"/>
    </location>
    <ligand>
        <name>AMP</name>
        <dbReference type="ChEBI" id="CHEBI:456215"/>
    </ligand>
</feature>
<dbReference type="InterPro" id="IPR036652">
    <property type="entry name" value="YjeF_N_dom_sf"/>
</dbReference>
<evidence type="ECO:0000256" key="9">
    <source>
        <dbReference type="ARBA" id="ARBA00022958"/>
    </source>
</evidence>
<evidence type="ECO:0000259" key="22">
    <source>
        <dbReference type="PROSITE" id="PS51385"/>
    </source>
</evidence>
<feature type="binding site" evidence="18">
    <location>
        <position position="175"/>
    </location>
    <ligand>
        <name>(6S)-NADPHX</name>
        <dbReference type="ChEBI" id="CHEBI:64076"/>
    </ligand>
</feature>
<sequence>MIRAHTVEQVRAAEARLLAQLPEGALMQRAAHGLAHAVLDLLGGGYGRRVLLLVGSGDNGGDALYAGAVLARRGAYVEAWLLSDKAHAAGVAALGQAGGVVRRLDTSSASASDYPTTEQPRSSSRERAQRATVSRRSDFDVVVDGIVGIGGRPPLREGAAAALEAVAGVPVVAVDTPSGVDVDGGELVGPHVVADVTVTFGTHKVAHLVDPASTASGVVHLVDIGLDLPEPALEALQPADVAALVPRPGPHAQKYTRGVVGVRAGSAAYPGAALLCVAGAECGLAGMVRYVGDPSVADRVRAARPEVVGDGRVQAWVVGSGSHDGAEEALRAALADDVPLVVDADALAFADRVGAAPAVLTPHAGELAAMLGVERDEIEAAPLRHARAAAERYRTTVLLKGRHTLVAEPGRPVRVTTSGTPWLATAGAGDVLSGVIGALLAAGLSPYDAASVGSWLHGAAATLASQGGPIVAGDAARALPAVVATLVG</sequence>
<evidence type="ECO:0000256" key="15">
    <source>
        <dbReference type="ARBA" id="ARBA00048238"/>
    </source>
</evidence>
<dbReference type="InterPro" id="IPR030677">
    <property type="entry name" value="Nnr"/>
</dbReference>
<comment type="similarity">
    <text evidence="3 19">In the N-terminal section; belongs to the NnrE/AIBP family.</text>
</comment>
<dbReference type="GO" id="GO:0052856">
    <property type="term" value="F:NAD(P)HX epimerase activity"/>
    <property type="evidence" value="ECO:0007669"/>
    <property type="project" value="UniProtKB-UniRule"/>
</dbReference>
<evidence type="ECO:0000313" key="24">
    <source>
        <dbReference type="Proteomes" id="UP000245507"/>
    </source>
</evidence>
<keyword evidence="13" id="KW-0511">Multifunctional enzyme</keyword>
<dbReference type="GO" id="GO:0046872">
    <property type="term" value="F:metal ion binding"/>
    <property type="evidence" value="ECO:0007669"/>
    <property type="project" value="UniProtKB-UniRule"/>
</dbReference>
<keyword evidence="9 18" id="KW-0630">Potassium</keyword>
<dbReference type="InterPro" id="IPR017953">
    <property type="entry name" value="Carbohydrate_kinase_pred_CS"/>
</dbReference>
<feature type="binding site" evidence="18">
    <location>
        <position position="178"/>
    </location>
    <ligand>
        <name>K(+)</name>
        <dbReference type="ChEBI" id="CHEBI:29103"/>
    </ligand>
</feature>
<feature type="binding site" evidence="17">
    <location>
        <position position="363"/>
    </location>
    <ligand>
        <name>(6S)-NADPHX</name>
        <dbReference type="ChEBI" id="CHEBI:64076"/>
    </ligand>
</feature>
<dbReference type="PROSITE" id="PS51383">
    <property type="entry name" value="YJEF_C_3"/>
    <property type="match status" value="1"/>
</dbReference>
<evidence type="ECO:0000256" key="10">
    <source>
        <dbReference type="ARBA" id="ARBA00023027"/>
    </source>
</evidence>
<comment type="function">
    <text evidence="14 19">Bifunctional enzyme that catalyzes the epimerization of the S- and R-forms of NAD(P)HX and the dehydration of the S-form of NAD(P)HX at the expense of ADP, which is converted to AMP. This allows the repair of both epimers of NAD(P)HX, a damaged form of NAD(P)H that is a result of enzymatic or heat-dependent hydration.</text>
</comment>
<dbReference type="HAMAP" id="MF_01965">
    <property type="entry name" value="NADHX_dehydratase"/>
    <property type="match status" value="1"/>
</dbReference>
<dbReference type="HAMAP" id="MF_01966">
    <property type="entry name" value="NADHX_epimerase"/>
    <property type="match status" value="1"/>
</dbReference>
<dbReference type="GO" id="GO:0005524">
    <property type="term" value="F:ATP binding"/>
    <property type="evidence" value="ECO:0007669"/>
    <property type="project" value="UniProtKB-UniRule"/>
</dbReference>
<keyword evidence="6 17" id="KW-0547">Nucleotide-binding</keyword>
<evidence type="ECO:0000256" key="12">
    <source>
        <dbReference type="ARBA" id="ARBA00023239"/>
    </source>
</evidence>
<dbReference type="EC" id="5.1.99.6" evidence="19"/>
<dbReference type="SUPFAM" id="SSF53613">
    <property type="entry name" value="Ribokinase-like"/>
    <property type="match status" value="1"/>
</dbReference>
<dbReference type="Proteomes" id="UP000245507">
    <property type="component" value="Unassembled WGS sequence"/>
</dbReference>
<comment type="catalytic activity">
    <reaction evidence="1 18 19">
        <text>(6R)-NADHX = (6S)-NADHX</text>
        <dbReference type="Rhea" id="RHEA:32215"/>
        <dbReference type="ChEBI" id="CHEBI:64074"/>
        <dbReference type="ChEBI" id="CHEBI:64075"/>
        <dbReference type="EC" id="5.1.99.6"/>
    </reaction>
</comment>
<dbReference type="AlphaFoldDB" id="A0A316TLR5"/>
<evidence type="ECO:0000256" key="8">
    <source>
        <dbReference type="ARBA" id="ARBA00022857"/>
    </source>
</evidence>
<gene>
    <name evidence="18" type="primary">nnrE</name>
    <name evidence="17" type="synonym">nnrD</name>
    <name evidence="23" type="ORF">DJ010_03685</name>
</gene>
<organism evidence="23 24">
    <name type="scientific">Nocardioides silvaticus</name>
    <dbReference type="NCBI Taxonomy" id="2201891"/>
    <lineage>
        <taxon>Bacteria</taxon>
        <taxon>Bacillati</taxon>
        <taxon>Actinomycetota</taxon>
        <taxon>Actinomycetes</taxon>
        <taxon>Propionibacteriales</taxon>
        <taxon>Nocardioidaceae</taxon>
        <taxon>Nocardioides</taxon>
    </lineage>
</organism>
<feature type="binding site" evidence="17">
    <location>
        <position position="430"/>
    </location>
    <ligand>
        <name>(6S)-NADPHX</name>
        <dbReference type="ChEBI" id="CHEBI:64076"/>
    </ligand>
</feature>
<dbReference type="PROSITE" id="PS51385">
    <property type="entry name" value="YJEF_N"/>
    <property type="match status" value="1"/>
</dbReference>
<dbReference type="InterPro" id="IPR029056">
    <property type="entry name" value="Ribokinase-like"/>
</dbReference>
<comment type="catalytic activity">
    <reaction evidence="15 17 19">
        <text>(6S)-NADHX + ADP = AMP + phosphate + NADH + H(+)</text>
        <dbReference type="Rhea" id="RHEA:32223"/>
        <dbReference type="ChEBI" id="CHEBI:15378"/>
        <dbReference type="ChEBI" id="CHEBI:43474"/>
        <dbReference type="ChEBI" id="CHEBI:57945"/>
        <dbReference type="ChEBI" id="CHEBI:64074"/>
        <dbReference type="ChEBI" id="CHEBI:456215"/>
        <dbReference type="ChEBI" id="CHEBI:456216"/>
        <dbReference type="EC" id="4.2.1.136"/>
    </reaction>
</comment>
<dbReference type="SUPFAM" id="SSF64153">
    <property type="entry name" value="YjeF N-terminal domain-like"/>
    <property type="match status" value="1"/>
</dbReference>
<feature type="domain" description="YjeF N-terminal" evidence="22">
    <location>
        <begin position="10"/>
        <end position="232"/>
    </location>
</feature>
<comment type="subunit">
    <text evidence="17">Homotetramer.</text>
</comment>
<evidence type="ECO:0000256" key="4">
    <source>
        <dbReference type="ARBA" id="ARBA00009524"/>
    </source>
</evidence>
<dbReference type="EMBL" id="QGDD01000001">
    <property type="protein sequence ID" value="PWN04728.1"/>
    <property type="molecule type" value="Genomic_DNA"/>
</dbReference>
<keyword evidence="5 18" id="KW-0479">Metal-binding</keyword>
<accession>A0A316TLR5</accession>
<evidence type="ECO:0000256" key="2">
    <source>
        <dbReference type="ARBA" id="ARBA00000909"/>
    </source>
</evidence>
<feature type="binding site" evidence="17">
    <location>
        <position position="272"/>
    </location>
    <ligand>
        <name>(6S)-NADPHX</name>
        <dbReference type="ChEBI" id="CHEBI:64076"/>
    </ligand>
</feature>
<evidence type="ECO:0000256" key="11">
    <source>
        <dbReference type="ARBA" id="ARBA00023235"/>
    </source>
</evidence>
<dbReference type="EC" id="4.2.1.136" evidence="19"/>
<comment type="similarity">
    <text evidence="17">Belongs to the NnrD/CARKD family.</text>
</comment>
<dbReference type="InterPro" id="IPR004443">
    <property type="entry name" value="YjeF_N_dom"/>
</dbReference>
<evidence type="ECO:0000256" key="16">
    <source>
        <dbReference type="ARBA" id="ARBA00049209"/>
    </source>
</evidence>
<dbReference type="GO" id="GO:0052855">
    <property type="term" value="F:ADP-dependent NAD(P)H-hydrate dehydratase activity"/>
    <property type="evidence" value="ECO:0007669"/>
    <property type="project" value="UniProtKB-UniRule"/>
</dbReference>
<evidence type="ECO:0000256" key="17">
    <source>
        <dbReference type="HAMAP-Rule" id="MF_01965"/>
    </source>
</evidence>
<evidence type="ECO:0000256" key="19">
    <source>
        <dbReference type="PIRNR" id="PIRNR017184"/>
    </source>
</evidence>
<comment type="similarity">
    <text evidence="4 19">In the C-terminal section; belongs to the NnrD/CARKD family.</text>
</comment>
<dbReference type="GO" id="GO:0110051">
    <property type="term" value="P:metabolite repair"/>
    <property type="evidence" value="ECO:0007669"/>
    <property type="project" value="TreeGrafter"/>
</dbReference>
<feature type="binding site" evidence="18">
    <location>
        <position position="144"/>
    </location>
    <ligand>
        <name>K(+)</name>
        <dbReference type="ChEBI" id="CHEBI:29103"/>
    </ligand>
</feature>
<evidence type="ECO:0000256" key="20">
    <source>
        <dbReference type="SAM" id="MobiDB-lite"/>
    </source>
</evidence>
<dbReference type="RefSeq" id="WP_109692232.1">
    <property type="nucleotide sequence ID" value="NZ_QGDD01000001.1"/>
</dbReference>
<reference evidence="23 24" key="1">
    <citation type="submission" date="2018-05" db="EMBL/GenBank/DDBJ databases">
        <title>Nocardioides silvaticus genome.</title>
        <authorList>
            <person name="Li C."/>
            <person name="Wang G."/>
        </authorList>
    </citation>
    <scope>NUCLEOTIDE SEQUENCE [LARGE SCALE GENOMIC DNA]</scope>
    <source>
        <strain evidence="23 24">CCTCC AB 2018079</strain>
    </source>
</reference>
<feature type="binding site" evidence="18">
    <location>
        <begin position="148"/>
        <end position="154"/>
    </location>
    <ligand>
        <name>(6S)-NADPHX</name>
        <dbReference type="ChEBI" id="CHEBI:64076"/>
    </ligand>
</feature>
<feature type="region of interest" description="Disordered" evidence="20">
    <location>
        <begin position="105"/>
        <end position="131"/>
    </location>
</feature>
<evidence type="ECO:0000256" key="14">
    <source>
        <dbReference type="ARBA" id="ARBA00025153"/>
    </source>
</evidence>
<keyword evidence="11 18" id="KW-0413">Isomerase</keyword>
<comment type="cofactor">
    <cofactor evidence="18 19">
        <name>K(+)</name>
        <dbReference type="ChEBI" id="CHEBI:29103"/>
    </cofactor>
    <text evidence="18 19">Binds 1 potassium ion per subunit.</text>
</comment>
<evidence type="ECO:0000259" key="21">
    <source>
        <dbReference type="PROSITE" id="PS51383"/>
    </source>
</evidence>
<dbReference type="Pfam" id="PF03853">
    <property type="entry name" value="YjeF_N"/>
    <property type="match status" value="1"/>
</dbReference>
<protein>
    <recommendedName>
        <fullName evidence="19">Bifunctional NAD(P)H-hydrate repair enzyme</fullName>
    </recommendedName>
    <alternativeName>
        <fullName evidence="19">Nicotinamide nucleotide repair protein</fullName>
    </alternativeName>
    <domain>
        <recommendedName>
            <fullName evidence="19">ADP-dependent (S)-NAD(P)H-hydrate dehydratase</fullName>
            <ecNumber evidence="19">4.2.1.136</ecNumber>
        </recommendedName>
        <alternativeName>
            <fullName evidence="19">ADP-dependent NAD(P)HX dehydratase</fullName>
        </alternativeName>
    </domain>
    <domain>
        <recommendedName>
            <fullName evidence="19">NAD(P)H-hydrate epimerase</fullName>
            <ecNumber evidence="19">5.1.99.6</ecNumber>
        </recommendedName>
    </domain>
</protein>
<keyword evidence="7 17" id="KW-0067">ATP-binding</keyword>
<keyword evidence="10 17" id="KW-0520">NAD</keyword>
<name>A0A316TLR5_9ACTN</name>
<dbReference type="CDD" id="cd01171">
    <property type="entry name" value="YXKO-related"/>
    <property type="match status" value="1"/>
</dbReference>
<comment type="similarity">
    <text evidence="18">Belongs to the NnrE/AIBP family.</text>
</comment>
<dbReference type="InterPro" id="IPR000631">
    <property type="entry name" value="CARKD"/>
</dbReference>
<dbReference type="PANTHER" id="PTHR12592">
    <property type="entry name" value="ATP-DEPENDENT (S)-NAD(P)H-HYDRATE DEHYDRATASE FAMILY MEMBER"/>
    <property type="match status" value="1"/>
</dbReference>
<evidence type="ECO:0000256" key="6">
    <source>
        <dbReference type="ARBA" id="ARBA00022741"/>
    </source>
</evidence>
<dbReference type="PROSITE" id="PS01050">
    <property type="entry name" value="YJEF_C_2"/>
    <property type="match status" value="1"/>
</dbReference>
<comment type="function">
    <text evidence="17">Catalyzes the dehydration of the S-form of NAD(P)HX at the expense of ADP, which is converted to AMP. Together with NAD(P)HX epimerase, which catalyzes the epimerization of the S- and R-forms, the enzyme allows the repair of both epimers of NAD(P)HX, a damaged form of NAD(P)H that is a result of enzymatic or heat-dependent hydration.</text>
</comment>
<evidence type="ECO:0000256" key="1">
    <source>
        <dbReference type="ARBA" id="ARBA00000013"/>
    </source>
</evidence>